<gene>
    <name evidence="2" type="ORF">GCM10012275_49410</name>
</gene>
<keyword evidence="1" id="KW-0812">Transmembrane</keyword>
<evidence type="ECO:0000313" key="2">
    <source>
        <dbReference type="EMBL" id="GGM72896.1"/>
    </source>
</evidence>
<reference evidence="2" key="2">
    <citation type="submission" date="2020-09" db="EMBL/GenBank/DDBJ databases">
        <authorList>
            <person name="Sun Q."/>
            <person name="Zhou Y."/>
        </authorList>
    </citation>
    <scope>NUCLEOTIDE SEQUENCE</scope>
    <source>
        <strain evidence="2">CGMCC 4.5737</strain>
    </source>
</reference>
<comment type="caution">
    <text evidence="2">The sequence shown here is derived from an EMBL/GenBank/DDBJ whole genome shotgun (WGS) entry which is preliminary data.</text>
</comment>
<dbReference type="RefSeq" id="WP_229686701.1">
    <property type="nucleotide sequence ID" value="NZ_BMMK01000029.1"/>
</dbReference>
<evidence type="ECO:0000313" key="3">
    <source>
        <dbReference type="Proteomes" id="UP000637578"/>
    </source>
</evidence>
<name>A0A8J3CIS4_9PSEU</name>
<feature type="transmembrane region" description="Helical" evidence="1">
    <location>
        <begin position="39"/>
        <end position="64"/>
    </location>
</feature>
<dbReference type="InterPro" id="IPR025498">
    <property type="entry name" value="DUF4389"/>
</dbReference>
<dbReference type="Proteomes" id="UP000637578">
    <property type="component" value="Unassembled WGS sequence"/>
</dbReference>
<protein>
    <recommendedName>
        <fullName evidence="4">DUF4389 domain-containing protein</fullName>
    </recommendedName>
</protein>
<sequence length="268" mass="31048">MTTAEGGAPTGGEPDRAGEYPLRFHVDYPDRPLNRLTTLLRLIVVIPVGIVLATVNGGGLTWVWDRGWVTGGWLWHQVWGTDSWVVYRDWQVESPVWTAYWDGTVVPGPDWPGYWVLAGAGGLLFFGPLLMILFRQKYPRWWFDWNLNLFRFQNRVSVYLALLRDEYPSTDEEQAVHLDIDYPDVPRDLNRWLPLVKWLLAIPHYILLFFLNIALVIAAIIAWFAILFTGRYPSGLFGFVVGVLRWNNRVTAYAFLLFTDRYPPFRLS</sequence>
<keyword evidence="1" id="KW-1133">Transmembrane helix</keyword>
<keyword evidence="3" id="KW-1185">Reference proteome</keyword>
<dbReference type="Pfam" id="PF14333">
    <property type="entry name" value="DUF4389"/>
    <property type="match status" value="1"/>
</dbReference>
<dbReference type="AlphaFoldDB" id="A0A8J3CIS4"/>
<accession>A0A8J3CIS4</accession>
<dbReference type="EMBL" id="BMMK01000029">
    <property type="protein sequence ID" value="GGM72896.1"/>
    <property type="molecule type" value="Genomic_DNA"/>
</dbReference>
<keyword evidence="1" id="KW-0472">Membrane</keyword>
<organism evidence="2 3">
    <name type="scientific">Longimycelium tulufanense</name>
    <dbReference type="NCBI Taxonomy" id="907463"/>
    <lineage>
        <taxon>Bacteria</taxon>
        <taxon>Bacillati</taxon>
        <taxon>Actinomycetota</taxon>
        <taxon>Actinomycetes</taxon>
        <taxon>Pseudonocardiales</taxon>
        <taxon>Pseudonocardiaceae</taxon>
        <taxon>Longimycelium</taxon>
    </lineage>
</organism>
<feature type="transmembrane region" description="Helical" evidence="1">
    <location>
        <begin position="114"/>
        <end position="134"/>
    </location>
</feature>
<reference evidence="2" key="1">
    <citation type="journal article" date="2014" name="Int. J. Syst. Evol. Microbiol.">
        <title>Complete genome sequence of Corynebacterium casei LMG S-19264T (=DSM 44701T), isolated from a smear-ripened cheese.</title>
        <authorList>
            <consortium name="US DOE Joint Genome Institute (JGI-PGF)"/>
            <person name="Walter F."/>
            <person name="Albersmeier A."/>
            <person name="Kalinowski J."/>
            <person name="Ruckert C."/>
        </authorList>
    </citation>
    <scope>NUCLEOTIDE SEQUENCE</scope>
    <source>
        <strain evidence="2">CGMCC 4.5737</strain>
    </source>
</reference>
<evidence type="ECO:0008006" key="4">
    <source>
        <dbReference type="Google" id="ProtNLM"/>
    </source>
</evidence>
<evidence type="ECO:0000256" key="1">
    <source>
        <dbReference type="SAM" id="Phobius"/>
    </source>
</evidence>
<feature type="transmembrane region" description="Helical" evidence="1">
    <location>
        <begin position="205"/>
        <end position="230"/>
    </location>
</feature>
<proteinExistence type="predicted"/>